<dbReference type="PANTHER" id="PTHR12993">
    <property type="entry name" value="N-ACETYLGLUCOSAMINYL-PHOSPHATIDYLINOSITOL DE-N-ACETYLASE-RELATED"/>
    <property type="match status" value="1"/>
</dbReference>
<evidence type="ECO:0000313" key="3">
    <source>
        <dbReference type="EMBL" id="QZT34808.1"/>
    </source>
</evidence>
<gene>
    <name evidence="3" type="primary">bshB2</name>
    <name evidence="2" type="ORF">CathTA2_1236</name>
    <name evidence="3" type="ORF">HUR95_05960</name>
</gene>
<evidence type="ECO:0000313" key="4">
    <source>
        <dbReference type="Proteomes" id="UP000010716"/>
    </source>
</evidence>
<dbReference type="Proteomes" id="UP000010716">
    <property type="component" value="Unassembled WGS sequence"/>
</dbReference>
<dbReference type="eggNOG" id="COG2120">
    <property type="taxonomic scope" value="Bacteria"/>
</dbReference>
<dbReference type="InterPro" id="IPR023841">
    <property type="entry name" value="BshB2"/>
</dbReference>
<accession>F5L623</accession>
<dbReference type="EMBL" id="AFCE01000119">
    <property type="protein sequence ID" value="EGL83226.1"/>
    <property type="molecule type" value="Genomic_DNA"/>
</dbReference>
<dbReference type="RefSeq" id="WP_007504113.1">
    <property type="nucleotide sequence ID" value="NZ_AFCE01000119.1"/>
</dbReference>
<dbReference type="InterPro" id="IPR024078">
    <property type="entry name" value="LmbE-like_dom_sf"/>
</dbReference>
<name>F5L623_CALTT</name>
<proteinExistence type="predicted"/>
<evidence type="ECO:0000313" key="5">
    <source>
        <dbReference type="Proteomes" id="UP000825179"/>
    </source>
</evidence>
<reference evidence="3 5" key="2">
    <citation type="journal article" date="2020" name="Extremophiles">
        <title>Genomic analysis of Caldalkalibacillus thermarum TA2.A1 reveals aerobic alkaliphilic metabolism and evolutionary hallmarks linking alkaliphilic bacteria and plant life.</title>
        <authorList>
            <person name="de Jong S.I."/>
            <person name="van den Broek M.A."/>
            <person name="Merkel A.Y."/>
            <person name="de la Torre Cortes P."/>
            <person name="Kalamorz F."/>
            <person name="Cook G.M."/>
            <person name="van Loosdrecht M.C.M."/>
            <person name="McMillan D.G.G."/>
        </authorList>
    </citation>
    <scope>NUCLEOTIDE SEQUENCE [LARGE SCALE GENOMIC DNA]</scope>
    <source>
        <strain evidence="3 5">TA2.A1</strain>
    </source>
</reference>
<protein>
    <submittedName>
        <fullName evidence="3">Bacillithiol biosynthesis deacetylase BshB2</fullName>
    </submittedName>
    <submittedName>
        <fullName evidence="2">LmbE family protein</fullName>
    </submittedName>
</protein>
<organism evidence="2 4">
    <name type="scientific">Caldalkalibacillus thermarum (strain TA2.A1)</name>
    <dbReference type="NCBI Taxonomy" id="986075"/>
    <lineage>
        <taxon>Bacteria</taxon>
        <taxon>Bacillati</taxon>
        <taxon>Bacillota</taxon>
        <taxon>Bacilli</taxon>
        <taxon>Bacillales</taxon>
        <taxon>Bacillaceae</taxon>
        <taxon>Caldalkalibacillus</taxon>
    </lineage>
</organism>
<dbReference type="Proteomes" id="UP000825179">
    <property type="component" value="Chromosome"/>
</dbReference>
<dbReference type="KEGG" id="cthu:HUR95_05960"/>
<evidence type="ECO:0000256" key="1">
    <source>
        <dbReference type="ARBA" id="ARBA00001947"/>
    </source>
</evidence>
<dbReference type="Gene3D" id="3.40.50.10320">
    <property type="entry name" value="LmbE-like"/>
    <property type="match status" value="1"/>
</dbReference>
<comment type="cofactor">
    <cofactor evidence="1">
        <name>Zn(2+)</name>
        <dbReference type="ChEBI" id="CHEBI:29105"/>
    </cofactor>
</comment>
<keyword evidence="5" id="KW-1185">Reference proteome</keyword>
<dbReference type="OrthoDB" id="9790023at2"/>
<dbReference type="EMBL" id="CP082237">
    <property type="protein sequence ID" value="QZT34808.1"/>
    <property type="molecule type" value="Genomic_DNA"/>
</dbReference>
<dbReference type="Pfam" id="PF02585">
    <property type="entry name" value="PIG-L"/>
    <property type="match status" value="1"/>
</dbReference>
<dbReference type="SUPFAM" id="SSF102588">
    <property type="entry name" value="LmbE-like"/>
    <property type="match status" value="1"/>
</dbReference>
<reference evidence="3" key="3">
    <citation type="submission" date="2021-08" db="EMBL/GenBank/DDBJ databases">
        <authorList>
            <person name="de Jong S."/>
            <person name="van den Broek M."/>
            <person name="Merkel A."/>
            <person name="de la Torre Cortes P."/>
            <person name="Kalamorz F."/>
            <person name="Cook G."/>
            <person name="van Loosdrecht M."/>
            <person name="McMillan D."/>
        </authorList>
    </citation>
    <scope>NUCLEOTIDE SEQUENCE</scope>
    <source>
        <strain evidence="3">TA2.A1</strain>
    </source>
</reference>
<dbReference type="InterPro" id="IPR003737">
    <property type="entry name" value="GlcNAc_PI_deacetylase-related"/>
</dbReference>
<dbReference type="AlphaFoldDB" id="F5L623"/>
<reference evidence="2 4" key="1">
    <citation type="journal article" date="2011" name="J. Bacteriol.">
        <title>Draft genome sequence of the thermoalkaliphilic Caldalkalibacillus thermarum strain TA2.A1.</title>
        <authorList>
            <person name="Kalamorz F."/>
            <person name="Keis S."/>
            <person name="McMillan D.G."/>
            <person name="Olsson K."/>
            <person name="Stanton J.A."/>
            <person name="Stockwell P."/>
            <person name="Black M.A."/>
            <person name="Klingeman D.M."/>
            <person name="Land M.L."/>
            <person name="Han C.S."/>
            <person name="Martin S.L."/>
            <person name="Becher S.A."/>
            <person name="Peddie C.J."/>
            <person name="Morgan H.W."/>
            <person name="Matthies D."/>
            <person name="Preiss L."/>
            <person name="Meier T."/>
            <person name="Brown S.D."/>
            <person name="Cook G.M."/>
        </authorList>
    </citation>
    <scope>NUCLEOTIDE SEQUENCE [LARGE SCALE GENOMIC DNA]</scope>
    <source>
        <strain evidence="2 4">TA2.A1</strain>
    </source>
</reference>
<dbReference type="NCBIfam" id="TIGR04000">
    <property type="entry name" value="thiol_BshB2"/>
    <property type="match status" value="1"/>
</dbReference>
<dbReference type="PANTHER" id="PTHR12993:SF27">
    <property type="entry name" value="N-ACETYL-ALPHA-D-GLUCOSAMINYL L-MALATE DEACETYLASE 2-RELATED"/>
    <property type="match status" value="1"/>
</dbReference>
<evidence type="ECO:0000313" key="2">
    <source>
        <dbReference type="EMBL" id="EGL83226.1"/>
    </source>
</evidence>
<sequence length="243" mass="27925">MFLLTVYDQDYREEWPYLTGRELQEERHVVVLFPHPDDESFVAAGTIALLNQYGIPVTYICATLGEMGRRMGHPVLANRETLPELRKQELERACAILGISDLRLLGLRDKTLEFEDEEWLISQIGDLLSEIHPSLVITFYPGHAIHPDHDALAYAAVEAVARMPEEIRPTVYCRAISPQRFEALGKPDVVIDISTVADKKIAAMKAHQSQTKEMMKELEQKIAAEEPEAMRWVQREEFWTYQF</sequence>
<dbReference type="GO" id="GO:0016811">
    <property type="term" value="F:hydrolase activity, acting on carbon-nitrogen (but not peptide) bonds, in linear amides"/>
    <property type="evidence" value="ECO:0007669"/>
    <property type="project" value="TreeGrafter"/>
</dbReference>